<dbReference type="EMBL" id="LR796877">
    <property type="protein sequence ID" value="CAB4171710.1"/>
    <property type="molecule type" value="Genomic_DNA"/>
</dbReference>
<gene>
    <name evidence="1" type="ORF">UFOVP923_20</name>
</gene>
<proteinExistence type="predicted"/>
<name>A0A6J5PII7_9CAUD</name>
<evidence type="ECO:0000313" key="1">
    <source>
        <dbReference type="EMBL" id="CAB4171710.1"/>
    </source>
</evidence>
<protein>
    <submittedName>
        <fullName evidence="1">Uncharacterized protein</fullName>
    </submittedName>
</protein>
<sequence length="163" mass="16665">MVDLNQGRFGLAATVLRLSHTSFTPLTAQASFNHAGIGPCCSPLMRTVNPVPVDVAVADGKAFVNVASSCATACGVGNDCACATGVAGAVATAGAVAVDKPCDGKMMSQTESYASAKAIMLDDRLSVLGVNSDAILAQTCMMMDWSLLTIGYTPCGSGCCWRF</sequence>
<organism evidence="1">
    <name type="scientific">uncultured Caudovirales phage</name>
    <dbReference type="NCBI Taxonomy" id="2100421"/>
    <lineage>
        <taxon>Viruses</taxon>
        <taxon>Duplodnaviria</taxon>
        <taxon>Heunggongvirae</taxon>
        <taxon>Uroviricota</taxon>
        <taxon>Caudoviricetes</taxon>
        <taxon>Peduoviridae</taxon>
        <taxon>Maltschvirus</taxon>
        <taxon>Maltschvirus maltsch</taxon>
    </lineage>
</organism>
<reference evidence="1" key="1">
    <citation type="submission" date="2020-05" db="EMBL/GenBank/DDBJ databases">
        <authorList>
            <person name="Chiriac C."/>
            <person name="Salcher M."/>
            <person name="Ghai R."/>
            <person name="Kavagutti S V."/>
        </authorList>
    </citation>
    <scope>NUCLEOTIDE SEQUENCE</scope>
</reference>
<accession>A0A6J5PII7</accession>